<keyword evidence="1 3" id="KW-0378">Hydrolase</keyword>
<dbReference type="PANTHER" id="PTHR43329">
    <property type="entry name" value="EPOXIDE HYDROLASE"/>
    <property type="match status" value="1"/>
</dbReference>
<dbReference type="Proteomes" id="UP001335729">
    <property type="component" value="Unassembled WGS sequence"/>
</dbReference>
<keyword evidence="4" id="KW-1185">Reference proteome</keyword>
<evidence type="ECO:0000313" key="3">
    <source>
        <dbReference type="EMBL" id="MEE4025547.1"/>
    </source>
</evidence>
<gene>
    <name evidence="3" type="ORF">V1Y59_20855</name>
</gene>
<organism evidence="3 4">
    <name type="scientific">Gordonia prachuapensis</name>
    <dbReference type="NCBI Taxonomy" id="3115651"/>
    <lineage>
        <taxon>Bacteria</taxon>
        <taxon>Bacillati</taxon>
        <taxon>Actinomycetota</taxon>
        <taxon>Actinomycetes</taxon>
        <taxon>Mycobacteriales</taxon>
        <taxon>Gordoniaceae</taxon>
        <taxon>Gordonia</taxon>
    </lineage>
</organism>
<evidence type="ECO:0000313" key="4">
    <source>
        <dbReference type="Proteomes" id="UP001335729"/>
    </source>
</evidence>
<dbReference type="GO" id="GO:0016787">
    <property type="term" value="F:hydrolase activity"/>
    <property type="evidence" value="ECO:0007669"/>
    <property type="project" value="UniProtKB-KW"/>
</dbReference>
<dbReference type="SUPFAM" id="SSF53474">
    <property type="entry name" value="alpha/beta-Hydrolases"/>
    <property type="match status" value="1"/>
</dbReference>
<dbReference type="Gene3D" id="3.40.50.1820">
    <property type="entry name" value="alpha/beta hydrolase"/>
    <property type="match status" value="1"/>
</dbReference>
<dbReference type="InterPro" id="IPR000073">
    <property type="entry name" value="AB_hydrolase_1"/>
</dbReference>
<name>A0ABU7MYY9_9ACTN</name>
<dbReference type="RefSeq" id="WP_330506958.1">
    <property type="nucleotide sequence ID" value="NZ_JAZDUE010000021.1"/>
</dbReference>
<proteinExistence type="predicted"/>
<accession>A0ABU7MYY9</accession>
<protein>
    <submittedName>
        <fullName evidence="3">Alpha/beta hydrolase</fullName>
    </submittedName>
</protein>
<dbReference type="InterPro" id="IPR000639">
    <property type="entry name" value="Epox_hydrolase-like"/>
</dbReference>
<dbReference type="Pfam" id="PF12697">
    <property type="entry name" value="Abhydrolase_6"/>
    <property type="match status" value="1"/>
</dbReference>
<feature type="domain" description="AB hydrolase-1" evidence="2">
    <location>
        <begin position="39"/>
        <end position="287"/>
    </location>
</feature>
<sequence length="296" mass="32326">MTPGQGIDGPPGVLTTVGGRRLHVVDEGAGPPLLLMAALGSSWWDLDPLASRLAAGGWRVIRYDRPGYGLSDPPGRGEHPTLLGEVDRMAAVLDTAGVQTPAAVVGHSLASLYVEAFGRVHPDRTAALVVIDGSFSMTPVHLVPRAWSVWAARWLSDHAQAICVWLGVDRWPRERVWRLVVPPPPEGFTADHHRWVGQLFGRAPFLAALVAENAMFGAMDRTLRRLRHTNPLPAVPSRVIVAAPRTPGWRQFWEWKQRRYAALLGADVDVIPRARHFVVSQRPDEVAVAIDALAVG</sequence>
<reference evidence="3 4" key="1">
    <citation type="submission" date="2024-01" db="EMBL/GenBank/DDBJ databases">
        <title>Draft genome sequence of Gordonia sp. PKS22-38.</title>
        <authorList>
            <person name="Suphannarot A."/>
            <person name="Mingma R."/>
        </authorList>
    </citation>
    <scope>NUCLEOTIDE SEQUENCE [LARGE SCALE GENOMIC DNA]</scope>
    <source>
        <strain evidence="3 4">PKS22-38</strain>
    </source>
</reference>
<dbReference type="InterPro" id="IPR029058">
    <property type="entry name" value="AB_hydrolase_fold"/>
</dbReference>
<evidence type="ECO:0000259" key="2">
    <source>
        <dbReference type="Pfam" id="PF12697"/>
    </source>
</evidence>
<comment type="caution">
    <text evidence="3">The sequence shown here is derived from an EMBL/GenBank/DDBJ whole genome shotgun (WGS) entry which is preliminary data.</text>
</comment>
<dbReference type="PRINTS" id="PR00412">
    <property type="entry name" value="EPOXHYDRLASE"/>
</dbReference>
<evidence type="ECO:0000256" key="1">
    <source>
        <dbReference type="ARBA" id="ARBA00022801"/>
    </source>
</evidence>
<dbReference type="EMBL" id="JAZDUE010000021">
    <property type="protein sequence ID" value="MEE4025547.1"/>
    <property type="molecule type" value="Genomic_DNA"/>
</dbReference>